<dbReference type="KEGG" id="tsin:OXH18_17935"/>
<evidence type="ECO:0000313" key="1">
    <source>
        <dbReference type="EMBL" id="WAL59043.1"/>
    </source>
</evidence>
<reference evidence="1" key="1">
    <citation type="submission" date="2022-12" db="EMBL/GenBank/DDBJ databases">
        <title>Polyphasic identification of a Novel Hot-Spring Cyanobacterium Ocullathermofonsia sinensis gen nov. sp. nov. and Genomic Insights on its Adaptations to the Thermal Habitat.</title>
        <authorList>
            <person name="Daroch M."/>
            <person name="Tang J."/>
            <person name="Jiang Y."/>
        </authorList>
    </citation>
    <scope>NUCLEOTIDE SEQUENCE</scope>
    <source>
        <strain evidence="1">PKUAC-SCTA174</strain>
    </source>
</reference>
<name>A0A9E9C7A6_9CYAN</name>
<gene>
    <name evidence="1" type="ORF">OXH18_17935</name>
</gene>
<dbReference type="AlphaFoldDB" id="A0A9E9C7A6"/>
<organism evidence="1 2">
    <name type="scientific">Thermocoleostomius sinensis A174</name>
    <dbReference type="NCBI Taxonomy" id="2016057"/>
    <lineage>
        <taxon>Bacteria</taxon>
        <taxon>Bacillati</taxon>
        <taxon>Cyanobacteriota</taxon>
        <taxon>Cyanophyceae</taxon>
        <taxon>Oculatellales</taxon>
        <taxon>Oculatellaceae</taxon>
        <taxon>Thermocoleostomius</taxon>
    </lineage>
</organism>
<proteinExistence type="predicted"/>
<sequence length="95" mass="10914">MFWNKNAIRTANLPVHLLVFAIGFVLCFVAIAAKAGSSSRRLDAHRHYVEGYRQGRADAMVDQPLRTHSQLVLPADEFAEEYQRGYRDGYKLVRY</sequence>
<dbReference type="EMBL" id="CP113797">
    <property type="protein sequence ID" value="WAL59043.1"/>
    <property type="molecule type" value="Genomic_DNA"/>
</dbReference>
<protein>
    <submittedName>
        <fullName evidence="1">Uncharacterized protein</fullName>
    </submittedName>
</protein>
<keyword evidence="2" id="KW-1185">Reference proteome</keyword>
<dbReference type="RefSeq" id="WP_268608585.1">
    <property type="nucleotide sequence ID" value="NZ_CP113797.1"/>
</dbReference>
<dbReference type="Proteomes" id="UP001163152">
    <property type="component" value="Chromosome"/>
</dbReference>
<accession>A0A9E9C7A6</accession>
<evidence type="ECO:0000313" key="2">
    <source>
        <dbReference type="Proteomes" id="UP001163152"/>
    </source>
</evidence>